<reference evidence="2" key="1">
    <citation type="submission" date="2018-06" db="EMBL/GenBank/DDBJ databases">
        <authorList>
            <person name="Lum Nde A."/>
            <person name="Hugo C."/>
        </authorList>
    </citation>
    <scope>NUCLEOTIDE SEQUENCE [LARGE SCALE GENOMIC DNA]</scope>
    <source>
        <strain evidence="2">1_F178</strain>
    </source>
</reference>
<evidence type="ECO:0000313" key="2">
    <source>
        <dbReference type="Proteomes" id="UP000256686"/>
    </source>
</evidence>
<protein>
    <submittedName>
        <fullName evidence="1">Uncharacterized protein</fullName>
    </submittedName>
</protein>
<organism evidence="1 2">
    <name type="scientific">Chryseobacterium pennae</name>
    <dbReference type="NCBI Taxonomy" id="2258962"/>
    <lineage>
        <taxon>Bacteria</taxon>
        <taxon>Pseudomonadati</taxon>
        <taxon>Bacteroidota</taxon>
        <taxon>Flavobacteriia</taxon>
        <taxon>Flavobacteriales</taxon>
        <taxon>Weeksellaceae</taxon>
        <taxon>Chryseobacterium group</taxon>
        <taxon>Chryseobacterium</taxon>
    </lineage>
</organism>
<dbReference type="Proteomes" id="UP000256686">
    <property type="component" value="Unassembled WGS sequence"/>
</dbReference>
<accession>A0A3D9C929</accession>
<evidence type="ECO:0000313" key="1">
    <source>
        <dbReference type="EMBL" id="REC62377.1"/>
    </source>
</evidence>
<sequence>MGIRLSFLQEDKRRKFHKDVLQIILMHSYII</sequence>
<dbReference type="EMBL" id="QNVT01000009">
    <property type="protein sequence ID" value="REC62377.1"/>
    <property type="molecule type" value="Genomic_DNA"/>
</dbReference>
<proteinExistence type="predicted"/>
<dbReference type="RefSeq" id="WP_115970948.1">
    <property type="nucleotide sequence ID" value="NZ_QNVT01000009.1"/>
</dbReference>
<keyword evidence="2" id="KW-1185">Reference proteome</keyword>
<comment type="caution">
    <text evidence="1">The sequence shown here is derived from an EMBL/GenBank/DDBJ whole genome shotgun (WGS) entry which is preliminary data.</text>
</comment>
<gene>
    <name evidence="1" type="ORF">DRF65_11750</name>
</gene>
<name>A0A3D9C929_9FLAO</name>
<dbReference type="AlphaFoldDB" id="A0A3D9C929"/>